<feature type="domain" description="Amine oxidase" evidence="1">
    <location>
        <begin position="112"/>
        <end position="191"/>
    </location>
</feature>
<dbReference type="GO" id="GO:0016491">
    <property type="term" value="F:oxidoreductase activity"/>
    <property type="evidence" value="ECO:0007669"/>
    <property type="project" value="InterPro"/>
</dbReference>
<proteinExistence type="predicted"/>
<evidence type="ECO:0000313" key="3">
    <source>
        <dbReference type="Proteomes" id="UP001056384"/>
    </source>
</evidence>
<dbReference type="AlphaFoldDB" id="A0A9Q9B4P0"/>
<dbReference type="SUPFAM" id="SSF51905">
    <property type="entry name" value="FAD/NAD(P)-binding domain"/>
    <property type="match status" value="1"/>
</dbReference>
<dbReference type="EMBL" id="CP099426">
    <property type="protein sequence ID" value="USW57433.1"/>
    <property type="molecule type" value="Genomic_DNA"/>
</dbReference>
<sequence length="254" mass="27821">MGYKPKGVSEIRMLNAQQAGEQVKHLETDFFTFNGMSAQQLMPYPEDLFKEPAQPWKEYDGLSVEDRLAQMDIRLDDKDFLQAHLGSISSAPASAVAFTAALEIYALSGYSMASMRTASGTFEFGHGVSATKQRDDRVEVQLLGGKRIIAKSVVCTTPLKCLQDVHFDPPLSRLRQEALAVGHLNKGAKIHDSIIAETQSPWFCHTADSVTSDLLFVFSDHNGTQIVGSNGTFAIGFAFNDDKLGDRTDDAAVQ</sequence>
<reference evidence="2" key="1">
    <citation type="submission" date="2022-06" db="EMBL/GenBank/DDBJ databases">
        <title>Complete genome sequences of two strains of the flax pathogen Septoria linicola.</title>
        <authorList>
            <person name="Lapalu N."/>
            <person name="Simon A."/>
            <person name="Demenou B."/>
            <person name="Paumier D."/>
            <person name="Guillot M.-P."/>
            <person name="Gout L."/>
            <person name="Valade R."/>
        </authorList>
    </citation>
    <scope>NUCLEOTIDE SEQUENCE</scope>
    <source>
        <strain evidence="2">SE15195</strain>
    </source>
</reference>
<organism evidence="2 3">
    <name type="scientific">Septoria linicola</name>
    <dbReference type="NCBI Taxonomy" id="215465"/>
    <lineage>
        <taxon>Eukaryota</taxon>
        <taxon>Fungi</taxon>
        <taxon>Dikarya</taxon>
        <taxon>Ascomycota</taxon>
        <taxon>Pezizomycotina</taxon>
        <taxon>Dothideomycetes</taxon>
        <taxon>Dothideomycetidae</taxon>
        <taxon>Mycosphaerellales</taxon>
        <taxon>Mycosphaerellaceae</taxon>
        <taxon>Septoria</taxon>
    </lineage>
</organism>
<dbReference type="Gene3D" id="3.90.660.10">
    <property type="match status" value="2"/>
</dbReference>
<accession>A0A9Q9B4P0</accession>
<name>A0A9Q9B4P0_9PEZI</name>
<dbReference type="InterPro" id="IPR002937">
    <property type="entry name" value="Amino_oxidase"/>
</dbReference>
<gene>
    <name evidence="2" type="ORF">Slin15195_G107520</name>
</gene>
<protein>
    <submittedName>
        <fullName evidence="2">Amine oxidase, FAD/NAD(P)-binding domain superfamily</fullName>
    </submittedName>
</protein>
<dbReference type="Proteomes" id="UP001056384">
    <property type="component" value="Chromosome 9"/>
</dbReference>
<keyword evidence="3" id="KW-1185">Reference proteome</keyword>
<dbReference type="InterPro" id="IPR036188">
    <property type="entry name" value="FAD/NAD-bd_sf"/>
</dbReference>
<dbReference type="Pfam" id="PF01593">
    <property type="entry name" value="Amino_oxidase"/>
    <property type="match status" value="1"/>
</dbReference>
<evidence type="ECO:0000313" key="2">
    <source>
        <dbReference type="EMBL" id="USW57433.1"/>
    </source>
</evidence>
<evidence type="ECO:0000259" key="1">
    <source>
        <dbReference type="Pfam" id="PF01593"/>
    </source>
</evidence>